<feature type="compositionally biased region" description="Low complexity" evidence="1">
    <location>
        <begin position="33"/>
        <end position="48"/>
    </location>
</feature>
<reference evidence="2 3" key="1">
    <citation type="submission" date="2022-12" db="EMBL/GenBank/DDBJ databases">
        <title>Genomic features and morphological characterization of a novel Knufia sp. strain isolated from spacecraft assembly facility.</title>
        <authorList>
            <person name="Teixeira M."/>
            <person name="Chander A.M."/>
            <person name="Stajich J.E."/>
            <person name="Venkateswaran K."/>
        </authorList>
    </citation>
    <scope>NUCLEOTIDE SEQUENCE [LARGE SCALE GENOMIC DNA]</scope>
    <source>
        <strain evidence="2 3">FJI-L2-BK-P2</strain>
    </source>
</reference>
<gene>
    <name evidence="2" type="ORF">OHC33_010282</name>
</gene>
<sequence length="200" mass="22052">MSPKHNETRKRPREEDSSEESQYIETPTTDYGQMQNPSNPSSSVNQQNLKPAVNSYLTNDAGQGSLKAFEGTIWDSIVSEVEVNDASRRVQAEQDPEAHASALADFQRSQQPRVGLSREQRLDAARRLSSLRNLTGNDDLSRALHDLPDAVHIGNQVHQAEHSLLRVENSKDAKSKKAGAGQQSGTKGVSHGANRFLRLN</sequence>
<dbReference type="AlphaFoldDB" id="A0AAN8I2G9"/>
<feature type="region of interest" description="Disordered" evidence="1">
    <location>
        <begin position="88"/>
        <end position="119"/>
    </location>
</feature>
<feature type="region of interest" description="Disordered" evidence="1">
    <location>
        <begin position="1"/>
        <end position="59"/>
    </location>
</feature>
<name>A0AAN8I2G9_9EURO</name>
<evidence type="ECO:0000313" key="2">
    <source>
        <dbReference type="EMBL" id="KAK5948679.1"/>
    </source>
</evidence>
<keyword evidence="3" id="KW-1185">Reference proteome</keyword>
<feature type="region of interest" description="Disordered" evidence="1">
    <location>
        <begin position="167"/>
        <end position="200"/>
    </location>
</feature>
<dbReference type="Proteomes" id="UP001316803">
    <property type="component" value="Unassembled WGS sequence"/>
</dbReference>
<dbReference type="EMBL" id="JAKLMC020000044">
    <property type="protein sequence ID" value="KAK5948679.1"/>
    <property type="molecule type" value="Genomic_DNA"/>
</dbReference>
<protein>
    <submittedName>
        <fullName evidence="2">Uncharacterized protein</fullName>
    </submittedName>
</protein>
<proteinExistence type="predicted"/>
<evidence type="ECO:0000313" key="3">
    <source>
        <dbReference type="Proteomes" id="UP001316803"/>
    </source>
</evidence>
<accession>A0AAN8I2G9</accession>
<comment type="caution">
    <text evidence="2">The sequence shown here is derived from an EMBL/GenBank/DDBJ whole genome shotgun (WGS) entry which is preliminary data.</text>
</comment>
<feature type="compositionally biased region" description="Basic and acidic residues" evidence="1">
    <location>
        <begin position="88"/>
        <end position="98"/>
    </location>
</feature>
<evidence type="ECO:0000256" key="1">
    <source>
        <dbReference type="SAM" id="MobiDB-lite"/>
    </source>
</evidence>
<feature type="compositionally biased region" description="Polar residues" evidence="1">
    <location>
        <begin position="20"/>
        <end position="32"/>
    </location>
</feature>
<organism evidence="2 3">
    <name type="scientific">Knufia fluminis</name>
    <dbReference type="NCBI Taxonomy" id="191047"/>
    <lineage>
        <taxon>Eukaryota</taxon>
        <taxon>Fungi</taxon>
        <taxon>Dikarya</taxon>
        <taxon>Ascomycota</taxon>
        <taxon>Pezizomycotina</taxon>
        <taxon>Eurotiomycetes</taxon>
        <taxon>Chaetothyriomycetidae</taxon>
        <taxon>Chaetothyriales</taxon>
        <taxon>Trichomeriaceae</taxon>
        <taxon>Knufia</taxon>
    </lineage>
</organism>